<reference evidence="1" key="1">
    <citation type="journal article" date="2014" name="Int. J. Syst. Evol. Microbiol.">
        <title>Complete genome of a new Firmicutes species belonging to the dominant human colonic microbiota ('Ruminococcus bicirculans') reveals two chromosomes and a selective capacity to utilize plant glucans.</title>
        <authorList>
            <consortium name="NISC Comparative Sequencing Program"/>
            <person name="Wegmann U."/>
            <person name="Louis P."/>
            <person name="Goesmann A."/>
            <person name="Henrissat B."/>
            <person name="Duncan S.H."/>
            <person name="Flint H.J."/>
        </authorList>
    </citation>
    <scope>NUCLEOTIDE SEQUENCE</scope>
    <source>
        <strain evidence="1">CGMCC 1.12707</strain>
    </source>
</reference>
<gene>
    <name evidence="1" type="ORF">GCM10010984_03920</name>
    <name evidence="2" type="ORF">SAMN05443634_10499</name>
</gene>
<dbReference type="AlphaFoldDB" id="A0A1M6VZ98"/>
<dbReference type="Proteomes" id="UP000650994">
    <property type="component" value="Unassembled WGS sequence"/>
</dbReference>
<keyword evidence="4" id="KW-1185">Reference proteome</keyword>
<reference evidence="2" key="3">
    <citation type="submission" date="2016-11" db="EMBL/GenBank/DDBJ databases">
        <authorList>
            <person name="Jaros S."/>
            <person name="Januszkiewicz K."/>
            <person name="Wedrychowicz H."/>
        </authorList>
    </citation>
    <scope>NUCLEOTIDE SEQUENCE [LARGE SCALE GENOMIC DNA]</scope>
    <source>
        <strain evidence="2">DSM 27989</strain>
    </source>
</reference>
<dbReference type="EMBL" id="FRBH01000004">
    <property type="protein sequence ID" value="SHK86831.1"/>
    <property type="molecule type" value="Genomic_DNA"/>
</dbReference>
<sequence>MIAFLSLFSEELLKLHNQWLQEKKNHEEWLFHNSQVCYLRKALNDEFDDLERGIRITDGQLYDRQYLFTLGENKPRKIGKIFLRPASDYADTGIDFFVVFPKTIDINNNNYKQEALVNRYKLASKRYKIIHNE</sequence>
<accession>A0A1M6VZ98</accession>
<reference evidence="1" key="5">
    <citation type="submission" date="2024-05" db="EMBL/GenBank/DDBJ databases">
        <authorList>
            <person name="Sun Q."/>
            <person name="Zhou Y."/>
        </authorList>
    </citation>
    <scope>NUCLEOTIDE SEQUENCE</scope>
    <source>
        <strain evidence="1">CGMCC 1.12707</strain>
    </source>
</reference>
<evidence type="ECO:0000313" key="3">
    <source>
        <dbReference type="Proteomes" id="UP000184120"/>
    </source>
</evidence>
<reference evidence="3" key="2">
    <citation type="submission" date="2016-11" db="EMBL/GenBank/DDBJ databases">
        <authorList>
            <person name="Varghese N."/>
            <person name="Submissions S."/>
        </authorList>
    </citation>
    <scope>NUCLEOTIDE SEQUENCE [LARGE SCALE GENOMIC DNA]</scope>
    <source>
        <strain evidence="3">DSM 27989</strain>
    </source>
</reference>
<proteinExistence type="predicted"/>
<organism evidence="2 3">
    <name type="scientific">Chishuiella changwenlii</name>
    <dbReference type="NCBI Taxonomy" id="1434701"/>
    <lineage>
        <taxon>Bacteria</taxon>
        <taxon>Pseudomonadati</taxon>
        <taxon>Bacteroidota</taxon>
        <taxon>Flavobacteriia</taxon>
        <taxon>Flavobacteriales</taxon>
        <taxon>Weeksellaceae</taxon>
        <taxon>Chishuiella</taxon>
    </lineage>
</organism>
<evidence type="ECO:0000313" key="1">
    <source>
        <dbReference type="EMBL" id="GGE89486.1"/>
    </source>
</evidence>
<evidence type="ECO:0000313" key="2">
    <source>
        <dbReference type="EMBL" id="SHK86831.1"/>
    </source>
</evidence>
<dbReference type="STRING" id="1434701.SAMN05443634_10499"/>
<name>A0A1M6VZ98_9FLAO</name>
<evidence type="ECO:0000313" key="4">
    <source>
        <dbReference type="Proteomes" id="UP000650994"/>
    </source>
</evidence>
<dbReference type="RefSeq" id="WP_229731740.1">
    <property type="nucleotide sequence ID" value="NZ_BMFL01000002.1"/>
</dbReference>
<reference evidence="4" key="4">
    <citation type="journal article" date="2019" name="Int. J. Syst. Evol. Microbiol.">
        <title>The Global Catalogue of Microorganisms (GCM) 10K type strain sequencing project: providing services to taxonomists for standard genome sequencing and annotation.</title>
        <authorList>
            <consortium name="The Broad Institute Genomics Platform"/>
            <consortium name="The Broad Institute Genome Sequencing Center for Infectious Disease"/>
            <person name="Wu L."/>
            <person name="Ma J."/>
        </authorList>
    </citation>
    <scope>NUCLEOTIDE SEQUENCE [LARGE SCALE GENOMIC DNA]</scope>
    <source>
        <strain evidence="4">CGMCC 1.12707</strain>
    </source>
</reference>
<dbReference type="Proteomes" id="UP000184120">
    <property type="component" value="Unassembled WGS sequence"/>
</dbReference>
<protein>
    <submittedName>
        <fullName evidence="2">Uncharacterized protein</fullName>
    </submittedName>
</protein>
<dbReference type="EMBL" id="BMFL01000002">
    <property type="protein sequence ID" value="GGE89486.1"/>
    <property type="molecule type" value="Genomic_DNA"/>
</dbReference>